<dbReference type="OrthoDB" id="9983560at2759"/>
<dbReference type="InterPro" id="IPR036318">
    <property type="entry name" value="FAD-bd_PCMH-like_sf"/>
</dbReference>
<dbReference type="AlphaFoldDB" id="A0A0M9VXD9"/>
<keyword evidence="2" id="KW-0560">Oxidoreductase</keyword>
<dbReference type="GO" id="GO:0071949">
    <property type="term" value="F:FAD binding"/>
    <property type="evidence" value="ECO:0007669"/>
    <property type="project" value="InterPro"/>
</dbReference>
<accession>A0A0M9VXD9</accession>
<sequence length="473" mass="52230">MWPVWQGMTCLPTEKGASSTCSLGGYPVYAVNATSVAQIQAAVNFARNKALRLVVKNTGHDYMGKSVGAGALSIWTHHLTQIEYIPEYTSSDFRGKAAVAGAGVRTFDIAKIAHENGASLVGGQCATVGFAAVQIVTPDGVHRTVNAESHPDLFWAIRGGGASTWGVVTSVTVRLHPRHPLTSCWISFHTSAEVSKETFWKGVRAYAENFEHFADAGFYGFTNIRRNHAGYNGSDFSLGIEPMLAPNMSMESFDEVTRPFFDQLAALGIPFQAERRYFDSFHEGWAEIWPSEILVVAEPLDTPGSRLFPREVWTDPEGLTAILDTFRNISELGYDVTGFLIAPQNPFNVDNAVSPALRHALGYFSTSVEFPGNATSEHKAAAQEELMRNILDPWREVAPSSKFGGSYLNEANPMEPFWQDDLYGGNYPRLLEIKRKYDPNSLFYAVTGVGSEEWEVRSTEQGFRTQNGRLCRV</sequence>
<dbReference type="PANTHER" id="PTHR13878:SF91">
    <property type="entry name" value="FAD BINDING DOMAIN PROTEIN (AFU_ORTHOLOGUE AFUA_6G12070)-RELATED"/>
    <property type="match status" value="1"/>
</dbReference>
<name>A0A0M9VXD9_ESCWE</name>
<feature type="domain" description="FAD-binding PCMH-type" evidence="3">
    <location>
        <begin position="23"/>
        <end position="245"/>
    </location>
</feature>
<dbReference type="InterPro" id="IPR050432">
    <property type="entry name" value="FAD-linked_Oxidoreductases_BP"/>
</dbReference>
<dbReference type="Pfam" id="PF08031">
    <property type="entry name" value="BBE"/>
    <property type="match status" value="1"/>
</dbReference>
<dbReference type="InterPro" id="IPR006094">
    <property type="entry name" value="Oxid_FAD_bind_N"/>
</dbReference>
<evidence type="ECO:0000256" key="2">
    <source>
        <dbReference type="ARBA" id="ARBA00023002"/>
    </source>
</evidence>
<evidence type="ECO:0000259" key="3">
    <source>
        <dbReference type="PROSITE" id="PS51387"/>
    </source>
</evidence>
<gene>
    <name evidence="4" type="ORF">ESCO_003776</name>
</gene>
<dbReference type="SUPFAM" id="SSF56176">
    <property type="entry name" value="FAD-binding/transporter-associated domain-like"/>
    <property type="match status" value="1"/>
</dbReference>
<keyword evidence="5" id="KW-1185">Reference proteome</keyword>
<dbReference type="Gene3D" id="3.30.465.10">
    <property type="match status" value="3"/>
</dbReference>
<dbReference type="EMBL" id="LGSR01000002">
    <property type="protein sequence ID" value="KOS23055.1"/>
    <property type="molecule type" value="Genomic_DNA"/>
</dbReference>
<evidence type="ECO:0000256" key="1">
    <source>
        <dbReference type="ARBA" id="ARBA00005466"/>
    </source>
</evidence>
<dbReference type="STRING" id="150374.A0A0M9VXD9"/>
<dbReference type="InterPro" id="IPR016166">
    <property type="entry name" value="FAD-bd_PCMH"/>
</dbReference>
<dbReference type="InterPro" id="IPR012951">
    <property type="entry name" value="BBE"/>
</dbReference>
<comment type="caution">
    <text evidence="4">The sequence shown here is derived from an EMBL/GenBank/DDBJ whole genome shotgun (WGS) entry which is preliminary data.</text>
</comment>
<comment type="similarity">
    <text evidence="1">Belongs to the oxygen-dependent FAD-linked oxidoreductase family.</text>
</comment>
<evidence type="ECO:0000313" key="4">
    <source>
        <dbReference type="EMBL" id="KOS23055.1"/>
    </source>
</evidence>
<evidence type="ECO:0000313" key="5">
    <source>
        <dbReference type="Proteomes" id="UP000053831"/>
    </source>
</evidence>
<dbReference type="GO" id="GO:0016491">
    <property type="term" value="F:oxidoreductase activity"/>
    <property type="evidence" value="ECO:0007669"/>
    <property type="project" value="UniProtKB-KW"/>
</dbReference>
<proteinExistence type="inferred from homology"/>
<reference evidence="4 5" key="1">
    <citation type="submission" date="2015-07" db="EMBL/GenBank/DDBJ databases">
        <title>The genome of the fungus Escovopsis weberi, a specialized disease agent of ant agriculture.</title>
        <authorList>
            <person name="de Man T.J."/>
            <person name="Stajich J.E."/>
            <person name="Kubicek C.P."/>
            <person name="Chenthamara K."/>
            <person name="Atanasova L."/>
            <person name="Druzhinina I.S."/>
            <person name="Birnbaum S."/>
            <person name="Barribeau S.M."/>
            <person name="Teiling C."/>
            <person name="Suen G."/>
            <person name="Currie C."/>
            <person name="Gerardo N.M."/>
        </authorList>
    </citation>
    <scope>NUCLEOTIDE SEQUENCE [LARGE SCALE GENOMIC DNA]</scope>
</reference>
<dbReference type="PROSITE" id="PS51387">
    <property type="entry name" value="FAD_PCMH"/>
    <property type="match status" value="1"/>
</dbReference>
<dbReference type="InterPro" id="IPR016169">
    <property type="entry name" value="FAD-bd_PCMH_sub2"/>
</dbReference>
<dbReference type="Pfam" id="PF01565">
    <property type="entry name" value="FAD_binding_4"/>
    <property type="match status" value="1"/>
</dbReference>
<dbReference type="Proteomes" id="UP000053831">
    <property type="component" value="Unassembled WGS sequence"/>
</dbReference>
<organism evidence="4 5">
    <name type="scientific">Escovopsis weberi</name>
    <dbReference type="NCBI Taxonomy" id="150374"/>
    <lineage>
        <taxon>Eukaryota</taxon>
        <taxon>Fungi</taxon>
        <taxon>Dikarya</taxon>
        <taxon>Ascomycota</taxon>
        <taxon>Pezizomycotina</taxon>
        <taxon>Sordariomycetes</taxon>
        <taxon>Hypocreomycetidae</taxon>
        <taxon>Hypocreales</taxon>
        <taxon>Hypocreaceae</taxon>
        <taxon>Escovopsis</taxon>
    </lineage>
</organism>
<protein>
    <submittedName>
        <fullName evidence="4">6-hydroxy-D-nicotine oxidase</fullName>
    </submittedName>
</protein>
<dbReference type="PANTHER" id="PTHR13878">
    <property type="entry name" value="GULONOLACTONE OXIDASE"/>
    <property type="match status" value="1"/>
</dbReference>